<dbReference type="InterPro" id="IPR036388">
    <property type="entry name" value="WH-like_DNA-bd_sf"/>
</dbReference>
<dbReference type="PANTHER" id="PTHR33602">
    <property type="entry name" value="REGULATORY PROTEIN RECX FAMILY PROTEIN"/>
    <property type="match status" value="1"/>
</dbReference>
<dbReference type="InterPro" id="IPR053924">
    <property type="entry name" value="RecX_HTH_2nd"/>
</dbReference>
<dbReference type="Pfam" id="PF21982">
    <property type="entry name" value="RecX_HTH1"/>
    <property type="match status" value="1"/>
</dbReference>
<dbReference type="RefSeq" id="WP_145079043.1">
    <property type="nucleotide sequence ID" value="NZ_VLKH01000001.1"/>
</dbReference>
<feature type="domain" description="RecX second three-helical" evidence="6">
    <location>
        <begin position="108"/>
        <end position="149"/>
    </location>
</feature>
<comment type="subcellular location">
    <subcellularLocation>
        <location evidence="1 5">Cytoplasm</location>
    </subcellularLocation>
</comment>
<sequence length="217" mass="25651">MKKITKIEYQKKNKDRFNIYLDDSYAFAVDMNVMIKYSLAKNMELDDDFISEILTAEEEMNAYNYAVNLLSRAPKSEKELKMKMQDKGYDVIFIENVIKKLREQRYIDDERYSEMFISSKINTSKDGRRKIKEALYNKGINKEIIDEKLSSVSEEEEIERAFLLAKKKLASMKEEDTRKKTLKLSNYLINKGFEYSTVKKVVSSLLKGDFDEFDQCY</sequence>
<dbReference type="GO" id="GO:0005737">
    <property type="term" value="C:cytoplasm"/>
    <property type="evidence" value="ECO:0007669"/>
    <property type="project" value="UniProtKB-SubCell"/>
</dbReference>
<reference evidence="9 10" key="1">
    <citation type="submission" date="2019-07" db="EMBL/GenBank/DDBJ databases">
        <title>Genomic Encyclopedia of Type Strains, Phase I: the one thousand microbial genomes (KMG-I) project.</title>
        <authorList>
            <person name="Kyrpides N."/>
        </authorList>
    </citation>
    <scope>NUCLEOTIDE SEQUENCE [LARGE SCALE GENOMIC DNA]</scope>
    <source>
        <strain evidence="9 10">DSM 13558</strain>
    </source>
</reference>
<dbReference type="EMBL" id="VLKH01000001">
    <property type="protein sequence ID" value="TWH83708.1"/>
    <property type="molecule type" value="Genomic_DNA"/>
</dbReference>
<evidence type="ECO:0000313" key="10">
    <source>
        <dbReference type="Proteomes" id="UP000315343"/>
    </source>
</evidence>
<comment type="function">
    <text evidence="5">Modulates RecA activity.</text>
</comment>
<dbReference type="HAMAP" id="MF_01114">
    <property type="entry name" value="RecX"/>
    <property type="match status" value="1"/>
</dbReference>
<proteinExistence type="inferred from homology"/>
<comment type="caution">
    <text evidence="9">The sequence shown here is derived from an EMBL/GenBank/DDBJ whole genome shotgun (WGS) entry which is preliminary data.</text>
</comment>
<dbReference type="GO" id="GO:0006282">
    <property type="term" value="P:regulation of DNA repair"/>
    <property type="evidence" value="ECO:0007669"/>
    <property type="project" value="UniProtKB-UniRule"/>
</dbReference>
<evidence type="ECO:0000259" key="8">
    <source>
        <dbReference type="Pfam" id="PF21982"/>
    </source>
</evidence>
<evidence type="ECO:0000256" key="4">
    <source>
        <dbReference type="ARBA" id="ARBA00022490"/>
    </source>
</evidence>
<evidence type="ECO:0000256" key="3">
    <source>
        <dbReference type="ARBA" id="ARBA00018111"/>
    </source>
</evidence>
<evidence type="ECO:0000259" key="6">
    <source>
        <dbReference type="Pfam" id="PF02631"/>
    </source>
</evidence>
<dbReference type="Pfam" id="PF02631">
    <property type="entry name" value="RecX_HTH2"/>
    <property type="match status" value="1"/>
</dbReference>
<protein>
    <recommendedName>
        <fullName evidence="3 5">Regulatory protein RecX</fullName>
    </recommendedName>
</protein>
<name>A0A562JKP6_9FIRM</name>
<dbReference type="Pfam" id="PF21981">
    <property type="entry name" value="RecX_HTH3"/>
    <property type="match status" value="1"/>
</dbReference>
<dbReference type="OrthoDB" id="5421057at2"/>
<dbReference type="InterPro" id="IPR053926">
    <property type="entry name" value="RecX_HTH_1st"/>
</dbReference>
<evidence type="ECO:0000256" key="2">
    <source>
        <dbReference type="ARBA" id="ARBA00009695"/>
    </source>
</evidence>
<dbReference type="InterPro" id="IPR053925">
    <property type="entry name" value="RecX_HTH_3rd"/>
</dbReference>
<feature type="domain" description="RecX first three-helical" evidence="8">
    <location>
        <begin position="62"/>
        <end position="101"/>
    </location>
</feature>
<evidence type="ECO:0000256" key="5">
    <source>
        <dbReference type="HAMAP-Rule" id="MF_01114"/>
    </source>
</evidence>
<dbReference type="InterPro" id="IPR003783">
    <property type="entry name" value="Regulatory_RecX"/>
</dbReference>
<accession>A0A562JKP6</accession>
<keyword evidence="4 5" id="KW-0963">Cytoplasm</keyword>
<evidence type="ECO:0000259" key="7">
    <source>
        <dbReference type="Pfam" id="PF21981"/>
    </source>
</evidence>
<dbReference type="PANTHER" id="PTHR33602:SF1">
    <property type="entry name" value="REGULATORY PROTEIN RECX FAMILY PROTEIN"/>
    <property type="match status" value="1"/>
</dbReference>
<gene>
    <name evidence="5" type="primary">recX</name>
    <name evidence="9" type="ORF">LY60_00320</name>
</gene>
<evidence type="ECO:0000256" key="1">
    <source>
        <dbReference type="ARBA" id="ARBA00004496"/>
    </source>
</evidence>
<dbReference type="Gene3D" id="1.10.10.10">
    <property type="entry name" value="Winged helix-like DNA-binding domain superfamily/Winged helix DNA-binding domain"/>
    <property type="match status" value="3"/>
</dbReference>
<keyword evidence="10" id="KW-1185">Reference proteome</keyword>
<dbReference type="AlphaFoldDB" id="A0A562JKP6"/>
<evidence type="ECO:0000313" key="9">
    <source>
        <dbReference type="EMBL" id="TWH83708.1"/>
    </source>
</evidence>
<organism evidence="9 10">
    <name type="scientific">Sedimentibacter saalensis</name>
    <dbReference type="NCBI Taxonomy" id="130788"/>
    <lineage>
        <taxon>Bacteria</taxon>
        <taxon>Bacillati</taxon>
        <taxon>Bacillota</taxon>
        <taxon>Tissierellia</taxon>
        <taxon>Sedimentibacter</taxon>
    </lineage>
</organism>
<comment type="similarity">
    <text evidence="2 5">Belongs to the RecX family.</text>
</comment>
<dbReference type="Proteomes" id="UP000315343">
    <property type="component" value="Unassembled WGS sequence"/>
</dbReference>
<feature type="domain" description="RecX third three-helical" evidence="7">
    <location>
        <begin position="155"/>
        <end position="202"/>
    </location>
</feature>